<dbReference type="AlphaFoldDB" id="A0A2A9F205"/>
<evidence type="ECO:0000313" key="2">
    <source>
        <dbReference type="Proteomes" id="UP000222106"/>
    </source>
</evidence>
<protein>
    <submittedName>
        <fullName evidence="1">Uncharacterized protein</fullName>
    </submittedName>
</protein>
<keyword evidence="2" id="KW-1185">Reference proteome</keyword>
<organism evidence="1 2">
    <name type="scientific">Georgenia soli</name>
    <dbReference type="NCBI Taxonomy" id="638953"/>
    <lineage>
        <taxon>Bacteria</taxon>
        <taxon>Bacillati</taxon>
        <taxon>Actinomycetota</taxon>
        <taxon>Actinomycetes</taxon>
        <taxon>Micrococcales</taxon>
        <taxon>Bogoriellaceae</taxon>
        <taxon>Georgenia</taxon>
    </lineage>
</organism>
<proteinExistence type="predicted"/>
<accession>A0A2A9F205</accession>
<gene>
    <name evidence="1" type="ORF">ATJ97_0086</name>
</gene>
<sequence>MFDNGIVSAYPAPVPPADAKPTLDWNGRREPAWYEGIQRILNAHDVPKRFTQARAPIPVRVRLEWEHDGIELTDTVATAWTHSLALVTVDDARSRTRGAWIDIGEVVRR</sequence>
<dbReference type="EMBL" id="PDJI01000002">
    <property type="protein sequence ID" value="PFG45033.1"/>
    <property type="molecule type" value="Genomic_DNA"/>
</dbReference>
<evidence type="ECO:0000313" key="1">
    <source>
        <dbReference type="EMBL" id="PFG45033.1"/>
    </source>
</evidence>
<dbReference type="Proteomes" id="UP000222106">
    <property type="component" value="Unassembled WGS sequence"/>
</dbReference>
<comment type="caution">
    <text evidence="1">The sequence shown here is derived from an EMBL/GenBank/DDBJ whole genome shotgun (WGS) entry which is preliminary data.</text>
</comment>
<name>A0A2A9F205_9MICO</name>
<reference evidence="1 2" key="1">
    <citation type="submission" date="2017-10" db="EMBL/GenBank/DDBJ databases">
        <title>Sequencing the genomes of 1000 actinobacteria strains.</title>
        <authorList>
            <person name="Klenk H.-P."/>
        </authorList>
    </citation>
    <scope>NUCLEOTIDE SEQUENCE [LARGE SCALE GENOMIC DNA]</scope>
    <source>
        <strain evidence="1 2">DSM 21838</strain>
    </source>
</reference>